<organism evidence="1 2">
    <name type="scientific">Flavivirga amylovorans</name>
    <dbReference type="NCBI Taxonomy" id="870486"/>
    <lineage>
        <taxon>Bacteria</taxon>
        <taxon>Pseudomonadati</taxon>
        <taxon>Bacteroidota</taxon>
        <taxon>Flavobacteriia</taxon>
        <taxon>Flavobacteriales</taxon>
        <taxon>Flavobacteriaceae</taxon>
        <taxon>Flavivirga</taxon>
    </lineage>
</organism>
<evidence type="ECO:0000313" key="2">
    <source>
        <dbReference type="Proteomes" id="UP001176891"/>
    </source>
</evidence>
<dbReference type="RefSeq" id="WP_303281689.1">
    <property type="nucleotide sequence ID" value="NZ_BAABCZ010000005.1"/>
</dbReference>
<proteinExistence type="predicted"/>
<keyword evidence="2" id="KW-1185">Reference proteome</keyword>
<comment type="caution">
    <text evidence="1">The sequence shown here is derived from an EMBL/GenBank/DDBJ whole genome shotgun (WGS) entry which is preliminary data.</text>
</comment>
<dbReference type="Proteomes" id="UP001176891">
    <property type="component" value="Unassembled WGS sequence"/>
</dbReference>
<protein>
    <submittedName>
        <fullName evidence="1">Uncharacterized protein</fullName>
    </submittedName>
</protein>
<name>A0ABT8X0J3_9FLAO</name>
<sequence>MDQKSNWFAKAKNILNNQNPSPYSDNEVNEIIQLLEIFTDVLFNNIIQNK</sequence>
<dbReference type="EMBL" id="JAUOEM010000002">
    <property type="protein sequence ID" value="MDO5987144.1"/>
    <property type="molecule type" value="Genomic_DNA"/>
</dbReference>
<accession>A0ABT8X0J3</accession>
<evidence type="ECO:0000313" key="1">
    <source>
        <dbReference type="EMBL" id="MDO5987144.1"/>
    </source>
</evidence>
<reference evidence="1" key="1">
    <citation type="submission" date="2023-07" db="EMBL/GenBank/DDBJ databases">
        <title>Two novel species in the genus Flavivirga.</title>
        <authorList>
            <person name="Kwon K."/>
        </authorList>
    </citation>
    <scope>NUCLEOTIDE SEQUENCE</scope>
    <source>
        <strain evidence="1">KACC 14157</strain>
    </source>
</reference>
<gene>
    <name evidence="1" type="ORF">Q4Q39_07025</name>
</gene>